<keyword evidence="3" id="KW-1185">Reference proteome</keyword>
<dbReference type="Proteomes" id="UP000054477">
    <property type="component" value="Unassembled WGS sequence"/>
</dbReference>
<name>A0A0C9XMH9_9AGAR</name>
<reference evidence="3" key="2">
    <citation type="submission" date="2015-01" db="EMBL/GenBank/DDBJ databases">
        <title>Evolutionary Origins and Diversification of the Mycorrhizal Mutualists.</title>
        <authorList>
            <consortium name="DOE Joint Genome Institute"/>
            <consortium name="Mycorrhizal Genomics Consortium"/>
            <person name="Kohler A."/>
            <person name="Kuo A."/>
            <person name="Nagy L.G."/>
            <person name="Floudas D."/>
            <person name="Copeland A."/>
            <person name="Barry K.W."/>
            <person name="Cichocki N."/>
            <person name="Veneault-Fourrey C."/>
            <person name="LaButti K."/>
            <person name="Lindquist E.A."/>
            <person name="Lipzen A."/>
            <person name="Lundell T."/>
            <person name="Morin E."/>
            <person name="Murat C."/>
            <person name="Riley R."/>
            <person name="Ohm R."/>
            <person name="Sun H."/>
            <person name="Tunlid A."/>
            <person name="Henrissat B."/>
            <person name="Grigoriev I.V."/>
            <person name="Hibbett D.S."/>
            <person name="Martin F."/>
        </authorList>
    </citation>
    <scope>NUCLEOTIDE SEQUENCE [LARGE SCALE GENOMIC DNA]</scope>
    <source>
        <strain evidence="3">LaAM-08-1</strain>
    </source>
</reference>
<proteinExistence type="predicted"/>
<accession>A0A0C9XMH9</accession>
<gene>
    <name evidence="2" type="ORF">K443DRAFT_10002</name>
</gene>
<dbReference type="AlphaFoldDB" id="A0A0C9XMH9"/>
<dbReference type="EMBL" id="KN838697">
    <property type="protein sequence ID" value="KIJ97287.1"/>
    <property type="molecule type" value="Genomic_DNA"/>
</dbReference>
<organism evidence="2 3">
    <name type="scientific">Laccaria amethystina LaAM-08-1</name>
    <dbReference type="NCBI Taxonomy" id="1095629"/>
    <lineage>
        <taxon>Eukaryota</taxon>
        <taxon>Fungi</taxon>
        <taxon>Dikarya</taxon>
        <taxon>Basidiomycota</taxon>
        <taxon>Agaricomycotina</taxon>
        <taxon>Agaricomycetes</taxon>
        <taxon>Agaricomycetidae</taxon>
        <taxon>Agaricales</taxon>
        <taxon>Agaricineae</taxon>
        <taxon>Hydnangiaceae</taxon>
        <taxon>Laccaria</taxon>
    </lineage>
</organism>
<evidence type="ECO:0000256" key="1">
    <source>
        <dbReference type="SAM" id="MobiDB-lite"/>
    </source>
</evidence>
<feature type="region of interest" description="Disordered" evidence="1">
    <location>
        <begin position="1"/>
        <end position="21"/>
    </location>
</feature>
<sequence length="86" mass="9121">MALLGSMGSSKRWGGSLPQASTLAHDPQHILSAMLHPTSGISVRPSLSGDMTTQRSSIEAVNPVALGRRSCILRITTEAWTKGNHV</sequence>
<protein>
    <submittedName>
        <fullName evidence="2">Uncharacterized protein</fullName>
    </submittedName>
</protein>
<reference evidence="2 3" key="1">
    <citation type="submission" date="2014-04" db="EMBL/GenBank/DDBJ databases">
        <authorList>
            <consortium name="DOE Joint Genome Institute"/>
            <person name="Kuo A."/>
            <person name="Kohler A."/>
            <person name="Nagy L.G."/>
            <person name="Floudas D."/>
            <person name="Copeland A."/>
            <person name="Barry K.W."/>
            <person name="Cichocki N."/>
            <person name="Veneault-Fourrey C."/>
            <person name="LaButti K."/>
            <person name="Lindquist E.A."/>
            <person name="Lipzen A."/>
            <person name="Lundell T."/>
            <person name="Morin E."/>
            <person name="Murat C."/>
            <person name="Sun H."/>
            <person name="Tunlid A."/>
            <person name="Henrissat B."/>
            <person name="Grigoriev I.V."/>
            <person name="Hibbett D.S."/>
            <person name="Martin F."/>
            <person name="Nordberg H.P."/>
            <person name="Cantor M.N."/>
            <person name="Hua S.X."/>
        </authorList>
    </citation>
    <scope>NUCLEOTIDE SEQUENCE [LARGE SCALE GENOMIC DNA]</scope>
    <source>
        <strain evidence="2 3">LaAM-08-1</strain>
    </source>
</reference>
<evidence type="ECO:0000313" key="3">
    <source>
        <dbReference type="Proteomes" id="UP000054477"/>
    </source>
</evidence>
<dbReference type="HOGENOM" id="CLU_2498193_0_0_1"/>
<evidence type="ECO:0000313" key="2">
    <source>
        <dbReference type="EMBL" id="KIJ97287.1"/>
    </source>
</evidence>